<dbReference type="KEGG" id="ppp:112296086"/>
<keyword evidence="3" id="KW-0732">Signal</keyword>
<protein>
    <recommendedName>
        <fullName evidence="6">ERAD-associated E3 ubiquitin-protein ligase component HRD3A</fullName>
    </recommendedName>
</protein>
<accession>A0A7I4BMQ2</accession>
<dbReference type="OrthoDB" id="27934at2759"/>
<dbReference type="Gene3D" id="1.25.40.10">
    <property type="entry name" value="Tetratricopeptide repeat domain"/>
    <property type="match status" value="4"/>
</dbReference>
<dbReference type="GeneID" id="112296086"/>
<keyword evidence="2" id="KW-0812">Transmembrane</keyword>
<evidence type="ECO:0000313" key="4">
    <source>
        <dbReference type="EnsemblPlants" id="Pp3c19_15130V3.2"/>
    </source>
</evidence>
<feature type="chain" id="PRO_5029799380" description="ERAD-associated E3 ubiquitin-protein ligase component HRD3A" evidence="3">
    <location>
        <begin position="32"/>
        <end position="696"/>
    </location>
</feature>
<keyword evidence="5" id="KW-1185">Reference proteome</keyword>
<feature type="compositionally biased region" description="Acidic residues" evidence="1">
    <location>
        <begin position="73"/>
        <end position="86"/>
    </location>
</feature>
<reference evidence="4" key="3">
    <citation type="submission" date="2020-12" db="UniProtKB">
        <authorList>
            <consortium name="EnsemblPlants"/>
        </authorList>
    </citation>
    <scope>IDENTIFICATION</scope>
</reference>
<dbReference type="Proteomes" id="UP000006727">
    <property type="component" value="Chromosome 19"/>
</dbReference>
<dbReference type="InterPro" id="IPR011990">
    <property type="entry name" value="TPR-like_helical_dom_sf"/>
</dbReference>
<dbReference type="GO" id="GO:0036503">
    <property type="term" value="P:ERAD pathway"/>
    <property type="evidence" value="ECO:0007669"/>
    <property type="project" value="InterPro"/>
</dbReference>
<keyword evidence="2" id="KW-1133">Transmembrane helix</keyword>
<evidence type="ECO:0008006" key="6">
    <source>
        <dbReference type="Google" id="ProtNLM"/>
    </source>
</evidence>
<evidence type="ECO:0000313" key="5">
    <source>
        <dbReference type="Proteomes" id="UP000006727"/>
    </source>
</evidence>
<dbReference type="InterPro" id="IPR044623">
    <property type="entry name" value="HRD3"/>
</dbReference>
<dbReference type="InParanoid" id="A0A7I4BMQ2"/>
<dbReference type="FunCoup" id="A0A7I4BMQ2">
    <property type="interactions" value="3123"/>
</dbReference>
<proteinExistence type="predicted"/>
<dbReference type="PANTHER" id="PTHR45084">
    <property type="entry name" value="ERAD-ASSOCIATED E3 UBIQUITIN-PROTEIN LIGASE COMPONENT HRD3A-RELATED"/>
    <property type="match status" value="1"/>
</dbReference>
<evidence type="ECO:0000256" key="2">
    <source>
        <dbReference type="SAM" id="Phobius"/>
    </source>
</evidence>
<dbReference type="RefSeq" id="XP_024404001.1">
    <property type="nucleotide sequence ID" value="XM_024548233.2"/>
</dbReference>
<dbReference type="InterPro" id="IPR006597">
    <property type="entry name" value="Sel1-like"/>
</dbReference>
<dbReference type="PANTHER" id="PTHR45084:SF1">
    <property type="entry name" value="ERAD-ASSOCIATED E3 UBIQUITIN-PROTEIN LIGASE COMPONENT HRD3A-RELATED"/>
    <property type="match status" value="1"/>
</dbReference>
<organism evidence="4 5">
    <name type="scientific">Physcomitrium patens</name>
    <name type="common">Spreading-leaved earth moss</name>
    <name type="synonym">Physcomitrella patens</name>
    <dbReference type="NCBI Taxonomy" id="3218"/>
    <lineage>
        <taxon>Eukaryota</taxon>
        <taxon>Viridiplantae</taxon>
        <taxon>Streptophyta</taxon>
        <taxon>Embryophyta</taxon>
        <taxon>Bryophyta</taxon>
        <taxon>Bryophytina</taxon>
        <taxon>Bryopsida</taxon>
        <taxon>Funariidae</taxon>
        <taxon>Funariales</taxon>
        <taxon>Funariaceae</taxon>
        <taxon>Physcomitrium</taxon>
    </lineage>
</organism>
<reference evidence="4 5" key="2">
    <citation type="journal article" date="2018" name="Plant J.">
        <title>The Physcomitrella patens chromosome-scale assembly reveals moss genome structure and evolution.</title>
        <authorList>
            <person name="Lang D."/>
            <person name="Ullrich K.K."/>
            <person name="Murat F."/>
            <person name="Fuchs J."/>
            <person name="Jenkins J."/>
            <person name="Haas F.B."/>
            <person name="Piednoel M."/>
            <person name="Gundlach H."/>
            <person name="Van Bel M."/>
            <person name="Meyberg R."/>
            <person name="Vives C."/>
            <person name="Morata J."/>
            <person name="Symeonidi A."/>
            <person name="Hiss M."/>
            <person name="Muchero W."/>
            <person name="Kamisugi Y."/>
            <person name="Saleh O."/>
            <person name="Blanc G."/>
            <person name="Decker E.L."/>
            <person name="van Gessel N."/>
            <person name="Grimwood J."/>
            <person name="Hayes R.D."/>
            <person name="Graham S.W."/>
            <person name="Gunter L.E."/>
            <person name="McDaniel S.F."/>
            <person name="Hoernstein S.N.W."/>
            <person name="Larsson A."/>
            <person name="Li F.W."/>
            <person name="Perroud P.F."/>
            <person name="Phillips J."/>
            <person name="Ranjan P."/>
            <person name="Rokshar D.S."/>
            <person name="Rothfels C.J."/>
            <person name="Schneider L."/>
            <person name="Shu S."/>
            <person name="Stevenson D.W."/>
            <person name="Thummler F."/>
            <person name="Tillich M."/>
            <person name="Villarreal Aguilar J.C."/>
            <person name="Widiez T."/>
            <person name="Wong G.K."/>
            <person name="Wymore A."/>
            <person name="Zhang Y."/>
            <person name="Zimmer A.D."/>
            <person name="Quatrano R.S."/>
            <person name="Mayer K.F.X."/>
            <person name="Goodstein D."/>
            <person name="Casacuberta J.M."/>
            <person name="Vandepoele K."/>
            <person name="Reski R."/>
            <person name="Cuming A.C."/>
            <person name="Tuskan G.A."/>
            <person name="Maumus F."/>
            <person name="Salse J."/>
            <person name="Schmutz J."/>
            <person name="Rensing S.A."/>
        </authorList>
    </citation>
    <scope>NUCLEOTIDE SEQUENCE [LARGE SCALE GENOMIC DNA]</scope>
    <source>
        <strain evidence="4 5">cv. Gransden 2004</strain>
    </source>
</reference>
<feature type="transmembrane region" description="Helical" evidence="2">
    <location>
        <begin position="655"/>
        <end position="672"/>
    </location>
</feature>
<feature type="signal peptide" evidence="3">
    <location>
        <begin position="1"/>
        <end position="31"/>
    </location>
</feature>
<sequence>MGLLGWRRGRSILHVLALVSVLSLLALRASAASPSKKGGSTILLFLGSDSDDNRDDGNLSDGDDGSSESLQTEVEEAPPEWDEFSDAQDSQRTDEDLDPGSWSQILEQPPNWDTRHKQCASGIRKMILAVNEEDPGMLSEAIEILRSEADIGNPHAQSTLGFLNWMAIGVPYSDAKAYLYHEFAKEGGNPQSKMALAYRYYRNQEYEKAVKLYSELAAITMASFVSSREGPLLEYVRLNYGLEESKDVLKKFRGEEDDDFQFLEYQARKGHPDFMFQLGVFYYYGLRGVRRDHSKALLWLLKAVEKGESRPFELLGEIYARGYGVERNYTKALEWFKAATARKQHSALNGIGFLYIKGQGVEGKNYTKAREYFQRATEASNVDGFYNLGILYLKGLGVEKDYSRARDLLVDAANKGHLKARYHLAIMLHKGTAGMKKDLAHAAALYKLVAERGPWGRLMRQALEFYIKGHVGKALVLYSRTAELGYEVGQSNAAWLLEKYRVGICIGSSGICKTEERHQRAHNLWRHSSEQGNEHASLLLGDAYYYGRGAAKDLERAGEAYIRAKEKHSSQAMFNLGYMHERGLGLPLDLHLAKRYYDEALEEEPAAFVPVTLALTSLWLRQHYSGSFLVKVIDSLPDAQANLEEWWSNMTVDELDALLVTLLLSLLFVIYVRQRHRHHYAAAAAAAAPPPVLPAQ</sequence>
<gene>
    <name evidence="4" type="primary">LOC112296086</name>
</gene>
<feature type="region of interest" description="Disordered" evidence="1">
    <location>
        <begin position="47"/>
        <end position="114"/>
    </location>
</feature>
<reference evidence="4 5" key="1">
    <citation type="journal article" date="2008" name="Science">
        <title>The Physcomitrella genome reveals evolutionary insights into the conquest of land by plants.</title>
        <authorList>
            <person name="Rensing S."/>
            <person name="Lang D."/>
            <person name="Zimmer A."/>
            <person name="Terry A."/>
            <person name="Salamov A."/>
            <person name="Shapiro H."/>
            <person name="Nishiyama T."/>
            <person name="Perroud P.-F."/>
            <person name="Lindquist E."/>
            <person name="Kamisugi Y."/>
            <person name="Tanahashi T."/>
            <person name="Sakakibara K."/>
            <person name="Fujita T."/>
            <person name="Oishi K."/>
            <person name="Shin-I T."/>
            <person name="Kuroki Y."/>
            <person name="Toyoda A."/>
            <person name="Suzuki Y."/>
            <person name="Hashimoto A."/>
            <person name="Yamaguchi K."/>
            <person name="Sugano A."/>
            <person name="Kohara Y."/>
            <person name="Fujiyama A."/>
            <person name="Anterola A."/>
            <person name="Aoki S."/>
            <person name="Ashton N."/>
            <person name="Barbazuk W.B."/>
            <person name="Barker E."/>
            <person name="Bennetzen J."/>
            <person name="Bezanilla M."/>
            <person name="Blankenship R."/>
            <person name="Cho S.H."/>
            <person name="Dutcher S."/>
            <person name="Estelle M."/>
            <person name="Fawcett J.A."/>
            <person name="Gundlach H."/>
            <person name="Hanada K."/>
            <person name="Heyl A."/>
            <person name="Hicks K.A."/>
            <person name="Hugh J."/>
            <person name="Lohr M."/>
            <person name="Mayer K."/>
            <person name="Melkozernov A."/>
            <person name="Murata T."/>
            <person name="Nelson D."/>
            <person name="Pils B."/>
            <person name="Prigge M."/>
            <person name="Reiss B."/>
            <person name="Renner T."/>
            <person name="Rombauts S."/>
            <person name="Rushton P."/>
            <person name="Sanderfoot A."/>
            <person name="Schween G."/>
            <person name="Shiu S.-H."/>
            <person name="Stueber K."/>
            <person name="Theodoulou F.L."/>
            <person name="Tu H."/>
            <person name="Van de Peer Y."/>
            <person name="Verrier P.J."/>
            <person name="Waters E."/>
            <person name="Wood A."/>
            <person name="Yang L."/>
            <person name="Cove D."/>
            <person name="Cuming A."/>
            <person name="Hasebe M."/>
            <person name="Lucas S."/>
            <person name="Mishler D.B."/>
            <person name="Reski R."/>
            <person name="Grigoriev I."/>
            <person name="Quatrano R.S."/>
            <person name="Boore J.L."/>
        </authorList>
    </citation>
    <scope>NUCLEOTIDE SEQUENCE [LARGE SCALE GENOMIC DNA]</scope>
    <source>
        <strain evidence="4 5">cv. Gransden 2004</strain>
    </source>
</reference>
<dbReference type="SUPFAM" id="SSF81901">
    <property type="entry name" value="HCP-like"/>
    <property type="match status" value="4"/>
</dbReference>
<dbReference type="AlphaFoldDB" id="A0A7I4BMQ2"/>
<name>A0A7I4BMQ2_PHYPA</name>
<dbReference type="OMA" id="IAANKYH"/>
<dbReference type="Pfam" id="PF08238">
    <property type="entry name" value="Sel1"/>
    <property type="match status" value="8"/>
</dbReference>
<dbReference type="EMBL" id="ABEU02000019">
    <property type="status" value="NOT_ANNOTATED_CDS"/>
    <property type="molecule type" value="Genomic_DNA"/>
</dbReference>
<keyword evidence="2" id="KW-0472">Membrane</keyword>
<dbReference type="EnsemblPlants" id="Pp3c19_15130V3.2">
    <property type="protein sequence ID" value="Pp3c19_15130V3.2"/>
    <property type="gene ID" value="Pp3c19_15130"/>
</dbReference>
<evidence type="ECO:0000256" key="3">
    <source>
        <dbReference type="SAM" id="SignalP"/>
    </source>
</evidence>
<evidence type="ECO:0000256" key="1">
    <source>
        <dbReference type="SAM" id="MobiDB-lite"/>
    </source>
</evidence>
<dbReference type="Gramene" id="Pp3c19_15130V3.2">
    <property type="protein sequence ID" value="Pp3c19_15130V3.2"/>
    <property type="gene ID" value="Pp3c19_15130"/>
</dbReference>
<dbReference type="SMART" id="SM00671">
    <property type="entry name" value="SEL1"/>
    <property type="match status" value="9"/>
</dbReference>